<dbReference type="AlphaFoldDB" id="A0A8D2KDY7"/>
<reference evidence="2" key="1">
    <citation type="submission" date="2025-08" db="UniProtKB">
        <authorList>
            <consortium name="Ensembl"/>
        </authorList>
    </citation>
    <scope>IDENTIFICATION</scope>
</reference>
<dbReference type="Ensembl" id="ENSUPAT00010007383.1">
    <property type="protein sequence ID" value="ENSUPAP00010006458.1"/>
    <property type="gene ID" value="ENSUPAG00010005178.1"/>
</dbReference>
<keyword evidence="1" id="KW-1133">Transmembrane helix</keyword>
<dbReference type="GeneTree" id="ENSGT00390000003721"/>
<keyword evidence="3" id="KW-1185">Reference proteome</keyword>
<reference evidence="2" key="2">
    <citation type="submission" date="2025-09" db="UniProtKB">
        <authorList>
            <consortium name="Ensembl"/>
        </authorList>
    </citation>
    <scope>IDENTIFICATION</scope>
</reference>
<dbReference type="InterPro" id="IPR023201">
    <property type="entry name" value="SecY_dom_sf"/>
</dbReference>
<dbReference type="GO" id="GO:0016020">
    <property type="term" value="C:membrane"/>
    <property type="evidence" value="ECO:0007669"/>
    <property type="project" value="InterPro"/>
</dbReference>
<proteinExistence type="predicted"/>
<organism evidence="2 3">
    <name type="scientific">Urocitellus parryii</name>
    <name type="common">Arctic ground squirrel</name>
    <name type="synonym">Spermophilus parryii</name>
    <dbReference type="NCBI Taxonomy" id="9999"/>
    <lineage>
        <taxon>Eukaryota</taxon>
        <taxon>Metazoa</taxon>
        <taxon>Chordata</taxon>
        <taxon>Craniata</taxon>
        <taxon>Vertebrata</taxon>
        <taxon>Euteleostomi</taxon>
        <taxon>Mammalia</taxon>
        <taxon>Eutheria</taxon>
        <taxon>Euarchontoglires</taxon>
        <taxon>Glires</taxon>
        <taxon>Rodentia</taxon>
        <taxon>Sciuromorpha</taxon>
        <taxon>Sciuridae</taxon>
        <taxon>Xerinae</taxon>
        <taxon>Marmotini</taxon>
        <taxon>Urocitellus</taxon>
    </lineage>
</organism>
<dbReference type="Gene3D" id="1.10.3370.10">
    <property type="entry name" value="SecY subunit domain"/>
    <property type="match status" value="1"/>
</dbReference>
<feature type="transmembrane region" description="Helical" evidence="1">
    <location>
        <begin position="59"/>
        <end position="80"/>
    </location>
</feature>
<evidence type="ECO:0000313" key="3">
    <source>
        <dbReference type="Proteomes" id="UP000694417"/>
    </source>
</evidence>
<keyword evidence="1" id="KW-0812">Transmembrane</keyword>
<dbReference type="Proteomes" id="UP000694417">
    <property type="component" value="Unplaced"/>
</dbReference>
<dbReference type="PANTHER" id="PTHR10906">
    <property type="entry name" value="SECY/SEC61-ALPHA FAMILY MEMBER"/>
    <property type="match status" value="1"/>
</dbReference>
<evidence type="ECO:0000313" key="2">
    <source>
        <dbReference type="Ensembl" id="ENSUPAP00010006458.1"/>
    </source>
</evidence>
<feature type="transmembrane region" description="Helical" evidence="1">
    <location>
        <begin position="31"/>
        <end position="53"/>
    </location>
</feature>
<dbReference type="InterPro" id="IPR002208">
    <property type="entry name" value="SecY/SEC61-alpha"/>
</dbReference>
<accession>A0A8D2KDY7</accession>
<keyword evidence="1" id="KW-0472">Membrane</keyword>
<protein>
    <submittedName>
        <fullName evidence="2">Uncharacterized protein</fullName>
    </submittedName>
</protein>
<dbReference type="GO" id="GO:0015031">
    <property type="term" value="P:protein transport"/>
    <property type="evidence" value="ECO:0007669"/>
    <property type="project" value="InterPro"/>
</dbReference>
<sequence>MVCGTPFLLTYWETSCPLILTLLQIQLKEKVLWMVIPLFIFLVCYPLFGIIALDSAEPFYWMLRLTLPLFCWTSTIYSWLHLAGAKMIKVGDTPKYQALFNGARKLLGMIITFGQSNVDVMTGMKRDPSETGAGICLLITTQMGRLGKSVMGLSREPGRCKGLGAEMR</sequence>
<name>A0A8D2KDY7_UROPR</name>
<evidence type="ECO:0000256" key="1">
    <source>
        <dbReference type="SAM" id="Phobius"/>
    </source>
</evidence>